<dbReference type="Pfam" id="PF24864">
    <property type="entry name" value="DUF7730"/>
    <property type="match status" value="1"/>
</dbReference>
<evidence type="ECO:0000256" key="1">
    <source>
        <dbReference type="SAM" id="Phobius"/>
    </source>
</evidence>
<dbReference type="InterPro" id="IPR056632">
    <property type="entry name" value="DUF7730"/>
</dbReference>
<protein>
    <recommendedName>
        <fullName evidence="2">DUF7730 domain-containing protein</fullName>
    </recommendedName>
</protein>
<name>A0A2B7YE23_9EURO</name>
<dbReference type="AlphaFoldDB" id="A0A2B7YE23"/>
<keyword evidence="1" id="KW-1133">Transmembrane helix</keyword>
<feature type="transmembrane region" description="Helical" evidence="1">
    <location>
        <begin position="25"/>
        <end position="47"/>
    </location>
</feature>
<dbReference type="STRING" id="1447875.A0A2B7YE23"/>
<keyword evidence="4" id="KW-1185">Reference proteome</keyword>
<dbReference type="EMBL" id="PDNB01000002">
    <property type="protein sequence ID" value="PGH18857.1"/>
    <property type="molecule type" value="Genomic_DNA"/>
</dbReference>
<proteinExistence type="predicted"/>
<evidence type="ECO:0000313" key="3">
    <source>
        <dbReference type="EMBL" id="PGH18857.1"/>
    </source>
</evidence>
<comment type="caution">
    <text evidence="3">The sequence shown here is derived from an EMBL/GenBank/DDBJ whole genome shotgun (WGS) entry which is preliminary data.</text>
</comment>
<organism evidence="3 4">
    <name type="scientific">Helicocarpus griseus UAMH5409</name>
    <dbReference type="NCBI Taxonomy" id="1447875"/>
    <lineage>
        <taxon>Eukaryota</taxon>
        <taxon>Fungi</taxon>
        <taxon>Dikarya</taxon>
        <taxon>Ascomycota</taxon>
        <taxon>Pezizomycotina</taxon>
        <taxon>Eurotiomycetes</taxon>
        <taxon>Eurotiomycetidae</taxon>
        <taxon>Onygenales</taxon>
        <taxon>Ajellomycetaceae</taxon>
        <taxon>Helicocarpus</taxon>
    </lineage>
</organism>
<sequence length="504" mass="57262">MAGEGHKVLKGLKKIADLIREGLKFIGYGFLLCLCSPVYLCIGIAHIRRTTAQERRLKRVMKPVKGLDTSNKSRRRLSITSTLLEEGQASQEPASSDSGNAMTKIQAGTIKVLSKIPCIRGRRLDSFSGVSPPSIQQSSGFLTRLPIEIRLMIYNYVIPPRRMIHLVTVPGKLASILCPEESNVGCYKQRWRNYVCLDEGVSRPSYSRGCVSRILPAAPVSFCDDTAKGVRGALDLLCVCRKVYTEAITVLYKGASFQMDLLTFLAFSISVPEQRLKQVTKLEISGLDTHYLDSYYYMKNLPAFHRIRRQQATAPSNQKEKPSKSYPKLYTLSQVRDELPIYTPRPLTGWQVACTEVLPRMTGLRELKISIRQPSTEMDVSLATERYLLLPLSELRLPYLCDFEVRVGWKKGLEEQMWEDMWPSSRKSLEKGQGPRVAMWRPNVYIWEEKGVWEAHELVEGDGRMEGGWDSYVRKKGEGEGATEGQLWADAPFRLVRDLKFRYC</sequence>
<evidence type="ECO:0000259" key="2">
    <source>
        <dbReference type="Pfam" id="PF24864"/>
    </source>
</evidence>
<keyword evidence="1" id="KW-0812">Transmembrane</keyword>
<keyword evidence="1" id="KW-0472">Membrane</keyword>
<gene>
    <name evidence="3" type="ORF">AJ79_00270</name>
</gene>
<dbReference type="Proteomes" id="UP000223968">
    <property type="component" value="Unassembled WGS sequence"/>
</dbReference>
<evidence type="ECO:0000313" key="4">
    <source>
        <dbReference type="Proteomes" id="UP000223968"/>
    </source>
</evidence>
<reference evidence="3 4" key="1">
    <citation type="submission" date="2017-10" db="EMBL/GenBank/DDBJ databases">
        <title>Comparative genomics in systemic dimorphic fungi from Ajellomycetaceae.</title>
        <authorList>
            <person name="Munoz J.F."/>
            <person name="Mcewen J.G."/>
            <person name="Clay O.K."/>
            <person name="Cuomo C.A."/>
        </authorList>
    </citation>
    <scope>NUCLEOTIDE SEQUENCE [LARGE SCALE GENOMIC DNA]</scope>
    <source>
        <strain evidence="3 4">UAMH5409</strain>
    </source>
</reference>
<dbReference type="OrthoDB" id="515692at2759"/>
<accession>A0A2B7YE23</accession>
<feature type="domain" description="DUF7730" evidence="2">
    <location>
        <begin position="136"/>
        <end position="410"/>
    </location>
</feature>
<dbReference type="PANTHER" id="PTHR38790">
    <property type="entry name" value="2EXR DOMAIN-CONTAINING PROTEIN-RELATED"/>
    <property type="match status" value="1"/>
</dbReference>